<comment type="caution">
    <text evidence="3">The sequence shown here is derived from an EMBL/GenBank/DDBJ whole genome shotgun (WGS) entry which is preliminary data.</text>
</comment>
<dbReference type="EMBL" id="MTEJ01000064">
    <property type="protein sequence ID" value="OQX12524.1"/>
    <property type="molecule type" value="Genomic_DNA"/>
</dbReference>
<evidence type="ECO:0000313" key="4">
    <source>
        <dbReference type="Proteomes" id="UP000192491"/>
    </source>
</evidence>
<comment type="function">
    <text evidence="2">Antitoxin component of a type II toxin-antitoxin (TA) system.</text>
</comment>
<dbReference type="SUPFAM" id="SSF143120">
    <property type="entry name" value="YefM-like"/>
    <property type="match status" value="1"/>
</dbReference>
<accession>A0A1Y1QS31</accession>
<protein>
    <recommendedName>
        <fullName evidence="2">Antitoxin</fullName>
    </recommendedName>
</protein>
<gene>
    <name evidence="3" type="ORF">BWK73_14710</name>
</gene>
<evidence type="ECO:0000313" key="3">
    <source>
        <dbReference type="EMBL" id="OQX12524.1"/>
    </source>
</evidence>
<reference evidence="3 4" key="1">
    <citation type="submission" date="2017-01" db="EMBL/GenBank/DDBJ databases">
        <title>Novel large sulfur bacteria in the metagenomes of groundwater-fed chemosynthetic microbial mats in the Lake Huron basin.</title>
        <authorList>
            <person name="Sharrar A.M."/>
            <person name="Flood B.E."/>
            <person name="Bailey J.V."/>
            <person name="Jones D.S."/>
            <person name="Biddanda B."/>
            <person name="Ruberg S.A."/>
            <person name="Marcus D.N."/>
            <person name="Dick G.J."/>
        </authorList>
    </citation>
    <scope>NUCLEOTIDE SEQUENCE [LARGE SCALE GENOMIC DNA]</scope>
    <source>
        <strain evidence="3">A8</strain>
    </source>
</reference>
<dbReference type="AlphaFoldDB" id="A0A1Y1QS31"/>
<dbReference type="NCBIfam" id="TIGR01552">
    <property type="entry name" value="phd_fam"/>
    <property type="match status" value="1"/>
</dbReference>
<proteinExistence type="inferred from homology"/>
<name>A0A1Y1QS31_9GAMM</name>
<dbReference type="InterPro" id="IPR006442">
    <property type="entry name" value="Antitoxin_Phd/YefM"/>
</dbReference>
<dbReference type="Gene3D" id="3.40.1620.10">
    <property type="entry name" value="YefM-like domain"/>
    <property type="match status" value="1"/>
</dbReference>
<dbReference type="Pfam" id="PF02604">
    <property type="entry name" value="PhdYeFM_antitox"/>
    <property type="match status" value="1"/>
</dbReference>
<evidence type="ECO:0000256" key="2">
    <source>
        <dbReference type="RuleBase" id="RU362080"/>
    </source>
</evidence>
<organism evidence="3 4">
    <name type="scientific">Thiothrix lacustris</name>
    <dbReference type="NCBI Taxonomy" id="525917"/>
    <lineage>
        <taxon>Bacteria</taxon>
        <taxon>Pseudomonadati</taxon>
        <taxon>Pseudomonadota</taxon>
        <taxon>Gammaproteobacteria</taxon>
        <taxon>Thiotrichales</taxon>
        <taxon>Thiotrichaceae</taxon>
        <taxon>Thiothrix</taxon>
    </lineage>
</organism>
<comment type="similarity">
    <text evidence="1 2">Belongs to the phD/YefM antitoxin family.</text>
</comment>
<dbReference type="Proteomes" id="UP000192491">
    <property type="component" value="Unassembled WGS sequence"/>
</dbReference>
<sequence>MEMSIREMRQQLTQLQTVLEKTPEIIITRHGKPLARLVPMTKSRPRPDHAKLRALQPRLRIASETLIRADRDER</sequence>
<evidence type="ECO:0000256" key="1">
    <source>
        <dbReference type="ARBA" id="ARBA00009981"/>
    </source>
</evidence>
<dbReference type="InterPro" id="IPR036165">
    <property type="entry name" value="YefM-like_sf"/>
</dbReference>